<accession>A0A0T8D7P2</accession>
<protein>
    <submittedName>
        <fullName evidence="2">Uncharacterized protein</fullName>
    </submittedName>
</protein>
<organism evidence="2 4">
    <name type="scientific">Streptococcus pneumoniae</name>
    <dbReference type="NCBI Taxonomy" id="1313"/>
    <lineage>
        <taxon>Bacteria</taxon>
        <taxon>Bacillati</taxon>
        <taxon>Bacillota</taxon>
        <taxon>Bacilli</taxon>
        <taxon>Lactobacillales</taxon>
        <taxon>Streptococcaceae</taxon>
        <taxon>Streptococcus</taxon>
    </lineage>
</organism>
<dbReference type="Proteomes" id="UP000254854">
    <property type="component" value="Unassembled WGS sequence"/>
</dbReference>
<dbReference type="AlphaFoldDB" id="A0A0T8D7P2"/>
<dbReference type="RefSeq" id="WP_000469567.1">
    <property type="nucleotide sequence ID" value="NZ_AP026919.1"/>
</dbReference>
<evidence type="ECO:0000313" key="4">
    <source>
        <dbReference type="Proteomes" id="UP000311381"/>
    </source>
</evidence>
<evidence type="ECO:0000313" key="1">
    <source>
        <dbReference type="EMBL" id="SUN84185.1"/>
    </source>
</evidence>
<dbReference type="EMBL" id="UHFW01000006">
    <property type="protein sequence ID" value="SUN84185.1"/>
    <property type="molecule type" value="Genomic_DNA"/>
</dbReference>
<reference evidence="1 3" key="1">
    <citation type="submission" date="2018-06" db="EMBL/GenBank/DDBJ databases">
        <authorList>
            <consortium name="Pathogen Informatics"/>
            <person name="Doyle S."/>
        </authorList>
    </citation>
    <scope>NUCLEOTIDE SEQUENCE [LARGE SCALE GENOMIC DNA]</scope>
    <source>
        <strain evidence="1 3">NCTC13734</strain>
    </source>
</reference>
<evidence type="ECO:0000313" key="3">
    <source>
        <dbReference type="Proteomes" id="UP000254854"/>
    </source>
</evidence>
<dbReference type="OrthoDB" id="2224238at2"/>
<evidence type="ECO:0000313" key="2">
    <source>
        <dbReference type="EMBL" id="VMD01098.1"/>
    </source>
</evidence>
<gene>
    <name evidence="1" type="ORF">NCTC13734_00441</name>
    <name evidence="2" type="ORF">SAMEA2627268_01864</name>
</gene>
<name>A0A0T8D7P2_STREE</name>
<reference evidence="2 4" key="2">
    <citation type="submission" date="2019-04" db="EMBL/GenBank/DDBJ databases">
        <authorList>
            <consortium name="Pathogen Informatics"/>
        </authorList>
    </citation>
    <scope>NUCLEOTIDE SEQUENCE [LARGE SCALE GENOMIC DNA]</scope>
    <source>
        <strain evidence="2 4">GPSC47</strain>
    </source>
</reference>
<sequence length="64" mass="7877">MFIFKSSMDKDFDQICEYILKLKRAELFLHGIKQQDKTKARLYHAMLEYYDANHKKVRHMRILK</sequence>
<dbReference type="EMBL" id="CAAQRO010000016">
    <property type="protein sequence ID" value="VMD01098.1"/>
    <property type="molecule type" value="Genomic_DNA"/>
</dbReference>
<dbReference type="Proteomes" id="UP000311381">
    <property type="component" value="Unassembled WGS sequence"/>
</dbReference>
<proteinExistence type="predicted"/>